<evidence type="ECO:0000256" key="4">
    <source>
        <dbReference type="PIRSR" id="PIRSR613078-2"/>
    </source>
</evidence>
<dbReference type="PANTHER" id="PTHR48100:SF1">
    <property type="entry name" value="HISTIDINE PHOSPHATASE FAMILY PROTEIN-RELATED"/>
    <property type="match status" value="1"/>
</dbReference>
<dbReference type="InterPro" id="IPR050275">
    <property type="entry name" value="PGM_Phosphatase"/>
</dbReference>
<dbReference type="EMBL" id="LS483250">
    <property type="protein sequence ID" value="SQD80262.1"/>
    <property type="molecule type" value="Genomic_DNA"/>
</dbReference>
<dbReference type="AlphaFoldDB" id="A0A330LVK5"/>
<evidence type="ECO:0000313" key="6">
    <source>
        <dbReference type="Proteomes" id="UP000250163"/>
    </source>
</evidence>
<dbReference type="CDD" id="cd07067">
    <property type="entry name" value="HP_PGM_like"/>
    <property type="match status" value="1"/>
</dbReference>
<reference evidence="6" key="1">
    <citation type="submission" date="2018-05" db="EMBL/GenBank/DDBJ databases">
        <authorList>
            <person name="Cea G.-C."/>
            <person name="William W."/>
        </authorList>
    </citation>
    <scope>NUCLEOTIDE SEQUENCE [LARGE SCALE GENOMIC DNA]</scope>
    <source>
        <strain evidence="6">DB21MT 5</strain>
    </source>
</reference>
<keyword evidence="6" id="KW-1185">Reference proteome</keyword>
<dbReference type="Pfam" id="PF00300">
    <property type="entry name" value="His_Phos_1"/>
    <property type="match status" value="1"/>
</dbReference>
<evidence type="ECO:0000313" key="5">
    <source>
        <dbReference type="EMBL" id="SQD80262.1"/>
    </source>
</evidence>
<feature type="binding site" evidence="4">
    <location>
        <begin position="9"/>
        <end position="16"/>
    </location>
    <ligand>
        <name>substrate</name>
    </ligand>
</feature>
<organism evidence="5 6">
    <name type="scientific">Moritella yayanosii</name>
    <dbReference type="NCBI Taxonomy" id="69539"/>
    <lineage>
        <taxon>Bacteria</taxon>
        <taxon>Pseudomonadati</taxon>
        <taxon>Pseudomonadota</taxon>
        <taxon>Gammaproteobacteria</taxon>
        <taxon>Alteromonadales</taxon>
        <taxon>Moritellaceae</taxon>
        <taxon>Moritella</taxon>
    </lineage>
</organism>
<evidence type="ECO:0000256" key="3">
    <source>
        <dbReference type="PIRSR" id="PIRSR613078-1"/>
    </source>
</evidence>
<dbReference type="Gene3D" id="3.40.50.1240">
    <property type="entry name" value="Phosphoglycerate mutase-like"/>
    <property type="match status" value="1"/>
</dbReference>
<feature type="active site" description="Tele-phosphohistidine intermediate" evidence="3">
    <location>
        <position position="10"/>
    </location>
</feature>
<gene>
    <name evidence="5" type="ORF">MORIYA_3810</name>
</gene>
<dbReference type="PROSITE" id="PS00175">
    <property type="entry name" value="PG_MUTASE"/>
    <property type="match status" value="1"/>
</dbReference>
<feature type="active site" description="Proton donor/acceptor" evidence="3">
    <location>
        <position position="83"/>
    </location>
</feature>
<keyword evidence="2" id="KW-0413">Isomerase</keyword>
<sequence length="197" mass="21673">MKTLFFLARHGETLWNKQQKLQGQLDSPLTEAGLLQAQQLAQRLATPAINRIISSPLPRAEMTANIINQTLSLPLQQHPALIERHFGDWQGALISKVSTHPDYNNIFLQVTADAPPNGETGEACALRFKNALIEIAEAYPQQTILVMTHGDILRCFLAQINQASANDELPLYANCGVSTTAFDHLKQSFSISGTLQA</sequence>
<name>A0A330LVK5_9GAMM</name>
<dbReference type="KEGG" id="mya:MORIYA_3810"/>
<proteinExistence type="predicted"/>
<dbReference type="Proteomes" id="UP000250163">
    <property type="component" value="Chromosome MORIYA"/>
</dbReference>
<evidence type="ECO:0000256" key="1">
    <source>
        <dbReference type="ARBA" id="ARBA00023152"/>
    </source>
</evidence>
<dbReference type="RefSeq" id="WP_112717477.1">
    <property type="nucleotide sequence ID" value="NZ_LS483250.1"/>
</dbReference>
<dbReference type="GO" id="GO:0016791">
    <property type="term" value="F:phosphatase activity"/>
    <property type="evidence" value="ECO:0007669"/>
    <property type="project" value="TreeGrafter"/>
</dbReference>
<dbReference type="GO" id="GO:0005737">
    <property type="term" value="C:cytoplasm"/>
    <property type="evidence" value="ECO:0007669"/>
    <property type="project" value="TreeGrafter"/>
</dbReference>
<keyword evidence="1" id="KW-0324">Glycolysis</keyword>
<dbReference type="SMART" id="SM00855">
    <property type="entry name" value="PGAM"/>
    <property type="match status" value="1"/>
</dbReference>
<dbReference type="InterPro" id="IPR013078">
    <property type="entry name" value="His_Pase_superF_clade-1"/>
</dbReference>
<dbReference type="PANTHER" id="PTHR48100">
    <property type="entry name" value="BROAD-SPECIFICITY PHOSPHATASE YOR283W-RELATED"/>
    <property type="match status" value="1"/>
</dbReference>
<dbReference type="InterPro" id="IPR001345">
    <property type="entry name" value="PG/BPGM_mutase_AS"/>
</dbReference>
<dbReference type="OrthoDB" id="9781415at2"/>
<dbReference type="SUPFAM" id="SSF53254">
    <property type="entry name" value="Phosphoglycerate mutase-like"/>
    <property type="match status" value="1"/>
</dbReference>
<accession>A0A330LVK5</accession>
<dbReference type="PIRSF" id="PIRSF000709">
    <property type="entry name" value="6PFK_2-Ptase"/>
    <property type="match status" value="1"/>
</dbReference>
<dbReference type="InterPro" id="IPR029033">
    <property type="entry name" value="His_PPase_superfam"/>
</dbReference>
<evidence type="ECO:0000256" key="2">
    <source>
        <dbReference type="ARBA" id="ARBA00023235"/>
    </source>
</evidence>
<feature type="binding site" evidence="4">
    <location>
        <position position="59"/>
    </location>
    <ligand>
        <name>substrate</name>
    </ligand>
</feature>
<protein>
    <submittedName>
        <fullName evidence="5">Putative phosphoglycerate mutase family protein PhoE</fullName>
    </submittedName>
</protein>